<name>A0ABS8VM01_DATST</name>
<sequence length="136" mass="14771">MPVCSGISKPPISLNGDGITSVASSSNESNVSQEQHWKSLKKKLKDLSDQHFEFADLDFISIDTANFEDGATDSTMPLTELVHQVQVTNESPSTKLTLPPSENVKLFQPNLTTDAEAGANQIRCSNASKDLVRPLQ</sequence>
<keyword evidence="3" id="KW-1185">Reference proteome</keyword>
<comment type="caution">
    <text evidence="2">The sequence shown here is derived from an EMBL/GenBank/DDBJ whole genome shotgun (WGS) entry which is preliminary data.</text>
</comment>
<dbReference type="EMBL" id="JACEIK010005574">
    <property type="protein sequence ID" value="MCE0481826.1"/>
    <property type="molecule type" value="Genomic_DNA"/>
</dbReference>
<reference evidence="2 3" key="1">
    <citation type="journal article" date="2021" name="BMC Genomics">
        <title>Datura genome reveals duplications of psychoactive alkaloid biosynthetic genes and high mutation rate following tissue culture.</title>
        <authorList>
            <person name="Rajewski A."/>
            <person name="Carter-House D."/>
            <person name="Stajich J."/>
            <person name="Litt A."/>
        </authorList>
    </citation>
    <scope>NUCLEOTIDE SEQUENCE [LARGE SCALE GENOMIC DNA]</scope>
    <source>
        <strain evidence="2">AR-01</strain>
    </source>
</reference>
<gene>
    <name evidence="2" type="ORF">HAX54_039909</name>
</gene>
<evidence type="ECO:0000313" key="2">
    <source>
        <dbReference type="EMBL" id="MCE0481826.1"/>
    </source>
</evidence>
<dbReference type="Proteomes" id="UP000823775">
    <property type="component" value="Unassembled WGS sequence"/>
</dbReference>
<evidence type="ECO:0000313" key="3">
    <source>
        <dbReference type="Proteomes" id="UP000823775"/>
    </source>
</evidence>
<organism evidence="2 3">
    <name type="scientific">Datura stramonium</name>
    <name type="common">Jimsonweed</name>
    <name type="synonym">Common thornapple</name>
    <dbReference type="NCBI Taxonomy" id="4076"/>
    <lineage>
        <taxon>Eukaryota</taxon>
        <taxon>Viridiplantae</taxon>
        <taxon>Streptophyta</taxon>
        <taxon>Embryophyta</taxon>
        <taxon>Tracheophyta</taxon>
        <taxon>Spermatophyta</taxon>
        <taxon>Magnoliopsida</taxon>
        <taxon>eudicotyledons</taxon>
        <taxon>Gunneridae</taxon>
        <taxon>Pentapetalae</taxon>
        <taxon>asterids</taxon>
        <taxon>lamiids</taxon>
        <taxon>Solanales</taxon>
        <taxon>Solanaceae</taxon>
        <taxon>Solanoideae</taxon>
        <taxon>Datureae</taxon>
        <taxon>Datura</taxon>
    </lineage>
</organism>
<evidence type="ECO:0000256" key="1">
    <source>
        <dbReference type="SAM" id="MobiDB-lite"/>
    </source>
</evidence>
<feature type="region of interest" description="Disordered" evidence="1">
    <location>
        <begin position="1"/>
        <end position="34"/>
    </location>
</feature>
<proteinExistence type="predicted"/>
<accession>A0ABS8VM01</accession>
<protein>
    <submittedName>
        <fullName evidence="2">Uncharacterized protein</fullName>
    </submittedName>
</protein>
<feature type="compositionally biased region" description="Low complexity" evidence="1">
    <location>
        <begin position="21"/>
        <end position="34"/>
    </location>
</feature>